<name>A0A5C1QK90_9SPIO</name>
<dbReference type="AlphaFoldDB" id="A0A5C1QK90"/>
<keyword evidence="2" id="KW-1185">Reference proteome</keyword>
<evidence type="ECO:0000313" key="1">
    <source>
        <dbReference type="EMBL" id="QEN06936.1"/>
    </source>
</evidence>
<reference evidence="1 2" key="1">
    <citation type="submission" date="2019-02" db="EMBL/GenBank/DDBJ databases">
        <title>Complete Genome Sequence and Methylome Analysis of free living Spirochaetas.</title>
        <authorList>
            <person name="Fomenkov A."/>
            <person name="Dubinina G."/>
            <person name="Leshcheva N."/>
            <person name="Mikheeva N."/>
            <person name="Grabovich M."/>
            <person name="Vincze T."/>
            <person name="Roberts R.J."/>
        </authorList>
    </citation>
    <scope>NUCLEOTIDE SEQUENCE [LARGE SCALE GENOMIC DNA]</scope>
    <source>
        <strain evidence="1 2">K2</strain>
    </source>
</reference>
<gene>
    <name evidence="1" type="ORF">EXM22_02615</name>
</gene>
<dbReference type="Proteomes" id="UP000324209">
    <property type="component" value="Chromosome"/>
</dbReference>
<accession>A0A5C1QK90</accession>
<organism evidence="1 2">
    <name type="scientific">Oceanispirochaeta crateris</name>
    <dbReference type="NCBI Taxonomy" id="2518645"/>
    <lineage>
        <taxon>Bacteria</taxon>
        <taxon>Pseudomonadati</taxon>
        <taxon>Spirochaetota</taxon>
        <taxon>Spirochaetia</taxon>
        <taxon>Spirochaetales</taxon>
        <taxon>Spirochaetaceae</taxon>
        <taxon>Oceanispirochaeta</taxon>
    </lineage>
</organism>
<proteinExistence type="predicted"/>
<dbReference type="RefSeq" id="WP_149485018.1">
    <property type="nucleotide sequence ID" value="NZ_CP036150.1"/>
</dbReference>
<sequence>MKPFAITIFLIFNISFLMAQSELMIESQMDWSSSQFQLDITAPIEEEPNQPTGRYKTEQYIIRETPVVTGEVLKKMRVDSTHTISTLVAQDPVLLRQLENLSQKMEKVFTTATGDRKYLTVRYNLSIFPHLADLIIKHTEPFPSPITPLYTANEDFSGIIIYAGEELPYQGNVEQQVLLNPCLFPRLYDSSMNLIHSAEMTDPSALKQWGNAGYSYSYDLTKVADRIGMYPLRTMAYKVYGKNRTDLILPDDVVKKLISSEHNRDLLRQGRVVIILPQS</sequence>
<protein>
    <submittedName>
        <fullName evidence="1">Uncharacterized protein</fullName>
    </submittedName>
</protein>
<dbReference type="EMBL" id="CP036150">
    <property type="protein sequence ID" value="QEN06936.1"/>
    <property type="molecule type" value="Genomic_DNA"/>
</dbReference>
<evidence type="ECO:0000313" key="2">
    <source>
        <dbReference type="Proteomes" id="UP000324209"/>
    </source>
</evidence>
<dbReference type="KEGG" id="ock:EXM22_02615"/>
<dbReference type="OrthoDB" id="350230at2"/>